<dbReference type="SUPFAM" id="SSF69304">
    <property type="entry name" value="Tricorn protease N-terminal domain"/>
    <property type="match status" value="1"/>
</dbReference>
<keyword evidence="1" id="KW-0812">Transmembrane</keyword>
<dbReference type="AlphaFoldDB" id="A0A1C5IBU6"/>
<dbReference type="Proteomes" id="UP000199360">
    <property type="component" value="Unassembled WGS sequence"/>
</dbReference>
<name>A0A1C5IBU6_9ACTN</name>
<dbReference type="OrthoDB" id="3516511at2"/>
<evidence type="ECO:0000256" key="1">
    <source>
        <dbReference type="SAM" id="Phobius"/>
    </source>
</evidence>
<reference evidence="3" key="1">
    <citation type="submission" date="2016-06" db="EMBL/GenBank/DDBJ databases">
        <authorList>
            <person name="Varghese N."/>
            <person name="Submissions Spin"/>
        </authorList>
    </citation>
    <scope>NUCLEOTIDE SEQUENCE [LARGE SCALE GENOMIC DNA]</scope>
    <source>
        <strain evidence="3">DSM 45647</strain>
    </source>
</reference>
<accession>A0A1C5IBU6</accession>
<keyword evidence="3" id="KW-1185">Reference proteome</keyword>
<dbReference type="InterPro" id="IPR011659">
    <property type="entry name" value="WD40"/>
</dbReference>
<dbReference type="EMBL" id="FMDM01000005">
    <property type="protein sequence ID" value="SCG55236.1"/>
    <property type="molecule type" value="Genomic_DNA"/>
</dbReference>
<gene>
    <name evidence="2" type="ORF">GA0070213_105175</name>
</gene>
<sequence>MSTSLDETLRTAVRDLADDAVPAPDLAWRALGHGRRLRRRRRVAATATVLAAVVAVTLPIVLLRPRAAPPPTAPPVTAVPSPVIRSAPGANWSNGPLTLPGGWVVTSLNEIAKSNGKSYLLDRARGRYLVNGRYDAVLPAPTGSLVAVWDDDRPRQVGLVDLARGTTRWYEPGRALGAPNWSPDGRRLVFTSQRVDHFGFVVLNAKGASRTHAVDTDEFLCTDHCFFLWSRDGREVLLQQTDPGRPRSESARHPRRGVQFFSADTGRPTRFEPLPGDPAGPWAWSPDGKLVVVQGQREPLLVDAATGRVVNALPAADAVWAGPDRLLYRRPNGSHEFVYADTTGRELVRQPLPEQFRLAEVTIAPG</sequence>
<feature type="transmembrane region" description="Helical" evidence="1">
    <location>
        <begin position="43"/>
        <end position="63"/>
    </location>
</feature>
<dbReference type="Pfam" id="PF07676">
    <property type="entry name" value="PD40"/>
    <property type="match status" value="1"/>
</dbReference>
<evidence type="ECO:0000313" key="2">
    <source>
        <dbReference type="EMBL" id="SCG55236.1"/>
    </source>
</evidence>
<proteinExistence type="predicted"/>
<organism evidence="2 3">
    <name type="scientific">Micromonospora humi</name>
    <dbReference type="NCBI Taxonomy" id="745366"/>
    <lineage>
        <taxon>Bacteria</taxon>
        <taxon>Bacillati</taxon>
        <taxon>Actinomycetota</taxon>
        <taxon>Actinomycetes</taxon>
        <taxon>Micromonosporales</taxon>
        <taxon>Micromonosporaceae</taxon>
        <taxon>Micromonospora</taxon>
    </lineage>
</organism>
<dbReference type="Gene3D" id="2.120.10.30">
    <property type="entry name" value="TolB, C-terminal domain"/>
    <property type="match status" value="1"/>
</dbReference>
<dbReference type="RefSeq" id="WP_091061838.1">
    <property type="nucleotide sequence ID" value="NZ_FMDM01000005.1"/>
</dbReference>
<keyword evidence="1" id="KW-0472">Membrane</keyword>
<dbReference type="STRING" id="745366.GA0070213_105175"/>
<dbReference type="InterPro" id="IPR011042">
    <property type="entry name" value="6-blade_b-propeller_TolB-like"/>
</dbReference>
<evidence type="ECO:0000313" key="3">
    <source>
        <dbReference type="Proteomes" id="UP000199360"/>
    </source>
</evidence>
<protein>
    <submittedName>
        <fullName evidence="2">WD40-like Beta Propeller Repeat</fullName>
    </submittedName>
</protein>
<keyword evidence="1" id="KW-1133">Transmembrane helix</keyword>